<comment type="caution">
    <text evidence="2">The sequence shown here is derived from an EMBL/GenBank/DDBJ whole genome shotgun (WGS) entry which is preliminary data.</text>
</comment>
<dbReference type="EMBL" id="JACQPB010000034">
    <property type="protein sequence ID" value="MBI4210490.1"/>
    <property type="molecule type" value="Genomic_DNA"/>
</dbReference>
<feature type="transmembrane region" description="Helical" evidence="1">
    <location>
        <begin position="37"/>
        <end position="57"/>
    </location>
</feature>
<dbReference type="AlphaFoldDB" id="A0A8T3YLC8"/>
<evidence type="ECO:0000313" key="3">
    <source>
        <dbReference type="Proteomes" id="UP000732298"/>
    </source>
</evidence>
<organism evidence="2 3">
    <name type="scientific">Candidatus Iainarchaeum sp</name>
    <dbReference type="NCBI Taxonomy" id="3101447"/>
    <lineage>
        <taxon>Archaea</taxon>
        <taxon>Candidatus Iainarchaeota</taxon>
        <taxon>Candidatus Iainarchaeia</taxon>
        <taxon>Candidatus Iainarchaeales</taxon>
        <taxon>Candidatus Iainarchaeaceae</taxon>
        <taxon>Candidatus Iainarchaeum</taxon>
    </lineage>
</organism>
<reference evidence="2" key="1">
    <citation type="submission" date="2020-07" db="EMBL/GenBank/DDBJ databases">
        <title>Huge and variable diversity of episymbiotic CPR bacteria and DPANN archaea in groundwater ecosystems.</title>
        <authorList>
            <person name="He C.Y."/>
            <person name="Keren R."/>
            <person name="Whittaker M."/>
            <person name="Farag I.F."/>
            <person name="Doudna J."/>
            <person name="Cate J.H.D."/>
            <person name="Banfield J.F."/>
        </authorList>
    </citation>
    <scope>NUCLEOTIDE SEQUENCE</scope>
    <source>
        <strain evidence="2">NC_groundwater_1296_Ag_S-0.2um_52_80</strain>
    </source>
</reference>
<dbReference type="Proteomes" id="UP000732298">
    <property type="component" value="Unassembled WGS sequence"/>
</dbReference>
<keyword evidence="1" id="KW-1133">Transmembrane helix</keyword>
<protein>
    <submittedName>
        <fullName evidence="2">Uncharacterized protein</fullName>
    </submittedName>
</protein>
<keyword evidence="1" id="KW-0472">Membrane</keyword>
<feature type="transmembrane region" description="Helical" evidence="1">
    <location>
        <begin position="7"/>
        <end position="25"/>
    </location>
</feature>
<keyword evidence="1" id="KW-0812">Transmembrane</keyword>
<gene>
    <name evidence="2" type="ORF">HY544_03230</name>
</gene>
<proteinExistence type="predicted"/>
<evidence type="ECO:0000313" key="2">
    <source>
        <dbReference type="EMBL" id="MBI4210490.1"/>
    </source>
</evidence>
<evidence type="ECO:0000256" key="1">
    <source>
        <dbReference type="SAM" id="Phobius"/>
    </source>
</evidence>
<name>A0A8T3YLC8_9ARCH</name>
<sequence length="60" mass="6663">MAFVLKNIVYSLFAATAFYIVLLGGDTLGFRQISEKSFSVVSILITLITFNFSVANIRIK</sequence>
<accession>A0A8T3YLC8</accession>